<dbReference type="OrthoDB" id="799469at2"/>
<evidence type="ECO:0000313" key="2">
    <source>
        <dbReference type="EMBL" id="PST82406.1"/>
    </source>
</evidence>
<reference evidence="2 3" key="1">
    <citation type="submission" date="2018-03" db="EMBL/GenBank/DDBJ databases">
        <authorList>
            <person name="Keele B.F."/>
        </authorList>
    </citation>
    <scope>NUCLEOTIDE SEQUENCE [LARGE SCALE GENOMIC DNA]</scope>
    <source>
        <strain evidence="2 3">YL28-9</strain>
    </source>
</reference>
<dbReference type="Proteomes" id="UP000240912">
    <property type="component" value="Unassembled WGS sequence"/>
</dbReference>
<dbReference type="AlphaFoldDB" id="A0A2T3HIY7"/>
<organism evidence="2 3">
    <name type="scientific">Pedobacter yulinensis</name>
    <dbReference type="NCBI Taxonomy" id="2126353"/>
    <lineage>
        <taxon>Bacteria</taxon>
        <taxon>Pseudomonadati</taxon>
        <taxon>Bacteroidota</taxon>
        <taxon>Sphingobacteriia</taxon>
        <taxon>Sphingobacteriales</taxon>
        <taxon>Sphingobacteriaceae</taxon>
        <taxon>Pedobacter</taxon>
    </lineage>
</organism>
<feature type="region of interest" description="Disordered" evidence="1">
    <location>
        <begin position="1"/>
        <end position="36"/>
    </location>
</feature>
<evidence type="ECO:0000313" key="3">
    <source>
        <dbReference type="Proteomes" id="UP000240912"/>
    </source>
</evidence>
<name>A0A2T3HIY7_9SPHI</name>
<protein>
    <submittedName>
        <fullName evidence="2">Uncharacterized protein</fullName>
    </submittedName>
</protein>
<gene>
    <name evidence="2" type="ORF">C7T94_16675</name>
</gene>
<comment type="caution">
    <text evidence="2">The sequence shown here is derived from an EMBL/GenBank/DDBJ whole genome shotgun (WGS) entry which is preliminary data.</text>
</comment>
<keyword evidence="3" id="KW-1185">Reference proteome</keyword>
<dbReference type="EMBL" id="PYLS01000006">
    <property type="protein sequence ID" value="PST82406.1"/>
    <property type="molecule type" value="Genomic_DNA"/>
</dbReference>
<accession>A0A2T3HIY7</accession>
<proteinExistence type="predicted"/>
<evidence type="ECO:0000256" key="1">
    <source>
        <dbReference type="SAM" id="MobiDB-lite"/>
    </source>
</evidence>
<feature type="compositionally biased region" description="Polar residues" evidence="1">
    <location>
        <begin position="8"/>
        <end position="17"/>
    </location>
</feature>
<sequence>MIPKNLTRLMTRTSTTFKGAETKAPQPLEKGLNPADMDDDLFYESLKPQLDDLMKAPGDEVISRILEYSRKTKK</sequence>